<evidence type="ECO:0000256" key="1">
    <source>
        <dbReference type="SAM" id="MobiDB-lite"/>
    </source>
</evidence>
<keyword evidence="2" id="KW-0472">Membrane</keyword>
<evidence type="ECO:0000313" key="3">
    <source>
        <dbReference type="EMBL" id="MPM43115.1"/>
    </source>
</evidence>
<feature type="transmembrane region" description="Helical" evidence="2">
    <location>
        <begin position="78"/>
        <end position="96"/>
    </location>
</feature>
<evidence type="ECO:0000256" key="2">
    <source>
        <dbReference type="SAM" id="Phobius"/>
    </source>
</evidence>
<sequence length="228" mass="25215">MDTALRSQADTRPERPERPHAAVERTRFGWARWAEADDGLERSYTICEPGLPAWKRDVIQVTLFREDRSGMIDVVSRWVVRGVLAAVVLGGLLAALVRSGAVVVPIALAVLVSAAVLIASLPNRGRQLVQRHTVTVTGEACREVTRIAAVLDRIGPDPSDPDRDDARTMWRLAHTDPVFLRSYGRTVRDWEVSYDRLRTTLAREEPAEVARAIAAETHPAGRPSRDAA</sequence>
<reference evidence="3" key="1">
    <citation type="submission" date="2019-08" db="EMBL/GenBank/DDBJ databases">
        <authorList>
            <person name="Kucharzyk K."/>
            <person name="Murdoch R.W."/>
            <person name="Higgins S."/>
            <person name="Loffler F."/>
        </authorList>
    </citation>
    <scope>NUCLEOTIDE SEQUENCE</scope>
</reference>
<proteinExistence type="predicted"/>
<comment type="caution">
    <text evidence="3">The sequence shown here is derived from an EMBL/GenBank/DDBJ whole genome shotgun (WGS) entry which is preliminary data.</text>
</comment>
<feature type="transmembrane region" description="Helical" evidence="2">
    <location>
        <begin position="102"/>
        <end position="121"/>
    </location>
</feature>
<dbReference type="AlphaFoldDB" id="A0A644ZQE8"/>
<dbReference type="EMBL" id="VSSQ01009981">
    <property type="protein sequence ID" value="MPM43115.1"/>
    <property type="molecule type" value="Genomic_DNA"/>
</dbReference>
<feature type="compositionally biased region" description="Basic and acidic residues" evidence="1">
    <location>
        <begin position="9"/>
        <end position="21"/>
    </location>
</feature>
<accession>A0A644ZQE8</accession>
<name>A0A644ZQE8_9ZZZZ</name>
<keyword evidence="2" id="KW-0812">Transmembrane</keyword>
<feature type="region of interest" description="Disordered" evidence="1">
    <location>
        <begin position="1"/>
        <end position="21"/>
    </location>
</feature>
<organism evidence="3">
    <name type="scientific">bioreactor metagenome</name>
    <dbReference type="NCBI Taxonomy" id="1076179"/>
    <lineage>
        <taxon>unclassified sequences</taxon>
        <taxon>metagenomes</taxon>
        <taxon>ecological metagenomes</taxon>
    </lineage>
</organism>
<gene>
    <name evidence="3" type="ORF">SDC9_89788</name>
</gene>
<keyword evidence="2" id="KW-1133">Transmembrane helix</keyword>
<protein>
    <submittedName>
        <fullName evidence="3">Uncharacterized protein</fullName>
    </submittedName>
</protein>